<evidence type="ECO:0000313" key="2">
    <source>
        <dbReference type="Proteomes" id="UP001163850"/>
    </source>
</evidence>
<name>A0AA38UQR9_9AGAR</name>
<evidence type="ECO:0000313" key="1">
    <source>
        <dbReference type="EMBL" id="KAJ3982404.1"/>
    </source>
</evidence>
<feature type="non-terminal residue" evidence="1">
    <location>
        <position position="113"/>
    </location>
</feature>
<dbReference type="EMBL" id="MU802063">
    <property type="protein sequence ID" value="KAJ3982404.1"/>
    <property type="molecule type" value="Genomic_DNA"/>
</dbReference>
<accession>A0AA38UQR9</accession>
<dbReference type="AlphaFoldDB" id="A0AA38UQR9"/>
<gene>
    <name evidence="1" type="ORF">F5890DRAFT_1375998</name>
</gene>
<feature type="non-terminal residue" evidence="1">
    <location>
        <position position="1"/>
    </location>
</feature>
<organism evidence="1 2">
    <name type="scientific">Lentinula detonsa</name>
    <dbReference type="NCBI Taxonomy" id="2804962"/>
    <lineage>
        <taxon>Eukaryota</taxon>
        <taxon>Fungi</taxon>
        <taxon>Dikarya</taxon>
        <taxon>Basidiomycota</taxon>
        <taxon>Agaricomycotina</taxon>
        <taxon>Agaricomycetes</taxon>
        <taxon>Agaricomycetidae</taxon>
        <taxon>Agaricales</taxon>
        <taxon>Marasmiineae</taxon>
        <taxon>Omphalotaceae</taxon>
        <taxon>Lentinula</taxon>
    </lineage>
</organism>
<proteinExistence type="predicted"/>
<dbReference type="Proteomes" id="UP001163850">
    <property type="component" value="Unassembled WGS sequence"/>
</dbReference>
<sequence length="113" mass="13120">PEHLRIAKEGEAIRILGAWFGNSLNAEQIWAPTLEKIDANLERWAKHSPTMEGRRHIVQMIVGGMTQYLTTVQNMPRSIETRLEKRINTFMWKERQYNPISKKVVYGTLREGG</sequence>
<protein>
    <submittedName>
        <fullName evidence="1">Uncharacterized protein</fullName>
    </submittedName>
</protein>
<comment type="caution">
    <text evidence="1">The sequence shown here is derived from an EMBL/GenBank/DDBJ whole genome shotgun (WGS) entry which is preliminary data.</text>
</comment>
<reference evidence="1" key="1">
    <citation type="submission" date="2022-08" db="EMBL/GenBank/DDBJ databases">
        <authorList>
            <consortium name="DOE Joint Genome Institute"/>
            <person name="Min B."/>
            <person name="Riley R."/>
            <person name="Sierra-Patev S."/>
            <person name="Naranjo-Ortiz M."/>
            <person name="Looney B."/>
            <person name="Konkel Z."/>
            <person name="Slot J.C."/>
            <person name="Sakamoto Y."/>
            <person name="Steenwyk J.L."/>
            <person name="Rokas A."/>
            <person name="Carro J."/>
            <person name="Camarero S."/>
            <person name="Ferreira P."/>
            <person name="Molpeceres G."/>
            <person name="Ruiz-Duenas F.J."/>
            <person name="Serrano A."/>
            <person name="Henrissat B."/>
            <person name="Drula E."/>
            <person name="Hughes K.W."/>
            <person name="Mata J.L."/>
            <person name="Ishikawa N.K."/>
            <person name="Vargas-Isla R."/>
            <person name="Ushijima S."/>
            <person name="Smith C.A."/>
            <person name="Ahrendt S."/>
            <person name="Andreopoulos W."/>
            <person name="He G."/>
            <person name="Labutti K."/>
            <person name="Lipzen A."/>
            <person name="Ng V."/>
            <person name="Sandor L."/>
            <person name="Barry K."/>
            <person name="Martinez A.T."/>
            <person name="Xiao Y."/>
            <person name="Gibbons J.G."/>
            <person name="Terashima K."/>
            <person name="Hibbett D.S."/>
            <person name="Grigoriev I.V."/>
        </authorList>
    </citation>
    <scope>NUCLEOTIDE SEQUENCE</scope>
    <source>
        <strain evidence="1">TFB7829</strain>
    </source>
</reference>